<organism evidence="4 5">
    <name type="scientific">Streptomyces roseoviridis</name>
    <dbReference type="NCBI Taxonomy" id="67361"/>
    <lineage>
        <taxon>Bacteria</taxon>
        <taxon>Bacillati</taxon>
        <taxon>Actinomycetota</taxon>
        <taxon>Actinomycetes</taxon>
        <taxon>Kitasatosporales</taxon>
        <taxon>Streptomycetaceae</taxon>
        <taxon>Streptomyces</taxon>
    </lineage>
</organism>
<proteinExistence type="predicted"/>
<dbReference type="InterPro" id="IPR058502">
    <property type="entry name" value="PLL-like_beta-prop"/>
</dbReference>
<feature type="domain" description="ARB-07466-like C-terminal" evidence="2">
    <location>
        <begin position="25"/>
        <end position="139"/>
    </location>
</feature>
<keyword evidence="5" id="KW-1185">Reference proteome</keyword>
<evidence type="ECO:0000259" key="2">
    <source>
        <dbReference type="Pfam" id="PF26571"/>
    </source>
</evidence>
<comment type="caution">
    <text evidence="4">The sequence shown here is derived from an EMBL/GenBank/DDBJ whole genome shotgun (WGS) entry which is preliminary data.</text>
</comment>
<feature type="region of interest" description="Disordered" evidence="1">
    <location>
        <begin position="1"/>
        <end position="23"/>
    </location>
</feature>
<evidence type="ECO:0000313" key="5">
    <source>
        <dbReference type="Proteomes" id="UP001589716"/>
    </source>
</evidence>
<dbReference type="Pfam" id="PF26571">
    <property type="entry name" value="VldE"/>
    <property type="match status" value="1"/>
</dbReference>
<reference evidence="4 5" key="1">
    <citation type="submission" date="2024-09" db="EMBL/GenBank/DDBJ databases">
        <authorList>
            <person name="Sun Q."/>
            <person name="Mori K."/>
        </authorList>
    </citation>
    <scope>NUCLEOTIDE SEQUENCE [LARGE SCALE GENOMIC DNA]</scope>
    <source>
        <strain evidence="4 5">JCM 4414</strain>
    </source>
</reference>
<protein>
    <recommendedName>
        <fullName evidence="6">Peptidase M23</fullName>
    </recommendedName>
</protein>
<dbReference type="Proteomes" id="UP001589716">
    <property type="component" value="Unassembled WGS sequence"/>
</dbReference>
<evidence type="ECO:0008006" key="6">
    <source>
        <dbReference type="Google" id="ProtNLM"/>
    </source>
</evidence>
<gene>
    <name evidence="4" type="ORF">ACFFTP_21040</name>
</gene>
<dbReference type="RefSeq" id="WP_345491267.1">
    <property type="nucleotide sequence ID" value="NZ_BAAAWU010000001.1"/>
</dbReference>
<evidence type="ECO:0000256" key="1">
    <source>
        <dbReference type="SAM" id="MobiDB-lite"/>
    </source>
</evidence>
<sequence length="478" mass="53284">MAPTTPDFGPDIDPYAPYDPQRDCDPGAKPGLLAFRDLVLAAYPGTTSMGISRACGSGGQSEHKEGRAWDWGVNVNGQGHMADDLIDWLHATDRYGNPHALARRFGIMYMIWNRRIWMANRPDAGWQPYRGANPHTDHIHFSFSWAGARKETSWWNAPEVPDRRQRLAVGLSADGRAEVFHAAVDQIYHTFQVEVGGAWSGWRPFGGPASATITLSAAPDGRLELFAMNRETFVHRYQAKASGEWADWYTFGGGGEHLAVGRNHDGRLEVFATNSSGVHHRWHNTPGGTWHDWSPLGGPADARLAVAPASDGRLEVFAMNDDIFRHTCQTDLSGTWRQWVDFGLGGEHLALGKNHDGRLEVFATNSSGVHHRWQNTPGGDWHEWQPLGGPAGARLAVVESHDGRIEVFAMNDDLLQHNYQVDQSGTWRTWQDFGGGGYFIQALRNRDGRLEIVANNPGGVHHRWQHQPGSTWHDWQPL</sequence>
<dbReference type="SUPFAM" id="SSF89372">
    <property type="entry name" value="Fucose-specific lectin"/>
    <property type="match status" value="2"/>
</dbReference>
<dbReference type="Pfam" id="PF26607">
    <property type="entry name" value="DUF8189"/>
    <property type="match status" value="1"/>
</dbReference>
<dbReference type="InterPro" id="IPR058593">
    <property type="entry name" value="ARB_07466-like_C"/>
</dbReference>
<dbReference type="Gene3D" id="2.120.10.70">
    <property type="entry name" value="Fucose-specific lectin"/>
    <property type="match status" value="1"/>
</dbReference>
<dbReference type="EMBL" id="JBHMCT010000012">
    <property type="protein sequence ID" value="MFB9556664.1"/>
    <property type="molecule type" value="Genomic_DNA"/>
</dbReference>
<name>A0ABV5QUK0_9ACTN</name>
<feature type="domain" description="PLL-like beta propeller" evidence="3">
    <location>
        <begin position="166"/>
        <end position="435"/>
    </location>
</feature>
<evidence type="ECO:0000313" key="4">
    <source>
        <dbReference type="EMBL" id="MFB9556664.1"/>
    </source>
</evidence>
<dbReference type="CDD" id="cd22954">
    <property type="entry name" value="PLL_lectin"/>
    <property type="match status" value="1"/>
</dbReference>
<evidence type="ECO:0000259" key="3">
    <source>
        <dbReference type="Pfam" id="PF26607"/>
    </source>
</evidence>
<accession>A0ABV5QUK0</accession>